<evidence type="ECO:0000313" key="5">
    <source>
        <dbReference type="Proteomes" id="UP000784880"/>
    </source>
</evidence>
<dbReference type="PANTHER" id="PTHR43818">
    <property type="entry name" value="BCDNA.GH03377"/>
    <property type="match status" value="1"/>
</dbReference>
<proteinExistence type="predicted"/>
<keyword evidence="5" id="KW-1185">Reference proteome</keyword>
<evidence type="ECO:0000259" key="3">
    <source>
        <dbReference type="Pfam" id="PF22725"/>
    </source>
</evidence>
<dbReference type="EMBL" id="JAHQCS010000121">
    <property type="protein sequence ID" value="MBU9713070.1"/>
    <property type="molecule type" value="Genomic_DNA"/>
</dbReference>
<dbReference type="Proteomes" id="UP000784880">
    <property type="component" value="Unassembled WGS sequence"/>
</dbReference>
<dbReference type="Pfam" id="PF01408">
    <property type="entry name" value="GFO_IDH_MocA"/>
    <property type="match status" value="1"/>
</dbReference>
<dbReference type="InterPro" id="IPR000683">
    <property type="entry name" value="Gfo/Idh/MocA-like_OxRdtase_N"/>
</dbReference>
<protein>
    <submittedName>
        <fullName evidence="4">Gfo/Idh/MocA family oxidoreductase</fullName>
    </submittedName>
</protein>
<name>A0ABS6JI59_9BACI</name>
<keyword evidence="1" id="KW-0560">Oxidoreductase</keyword>
<reference evidence="4 5" key="1">
    <citation type="submission" date="2021-06" db="EMBL/GenBank/DDBJ databases">
        <title>Bacillus sp. RD4P76, an endophyte from a halophyte.</title>
        <authorList>
            <person name="Sun J.-Q."/>
        </authorList>
    </citation>
    <scope>NUCLEOTIDE SEQUENCE [LARGE SCALE GENOMIC DNA]</scope>
    <source>
        <strain evidence="4 5">CGMCC 1.15917</strain>
    </source>
</reference>
<dbReference type="InterPro" id="IPR050463">
    <property type="entry name" value="Gfo/Idh/MocA_oxidrdct_glycsds"/>
</dbReference>
<gene>
    <name evidence="4" type="ORF">KS419_15165</name>
</gene>
<sequence length="324" mass="36352">MNDNKIVKVGVIGVGAIGKGMTEVFNEHRHTKVTAICDVAQDIVEKKAKDLGGIYWTTNYKELLEQDVDLVYVAVPPALHYSIVMDILDSGKHVLCEKPLANSLEEAGEMVKKAEITGLVNAVHYPLSYINNIKALSQRMEEGYLGKVRRVELEMRFPQWPRKWQQNNWIATRKQGGFVFEVAGHFIQLIHQLFGRLTDIESIMELPEDPTACETGIIAQMKLEDGTPVLVNGISQIAGEQEQSISLTIYGTKGTLALVDLDKLYGGKVGEAYKELPVSKDKSFWDEFIQNLVNAINGESAEIIDFYQGYEVQKVLESLRKTNY</sequence>
<dbReference type="InterPro" id="IPR055170">
    <property type="entry name" value="GFO_IDH_MocA-like_dom"/>
</dbReference>
<organism evidence="4 5">
    <name type="scientific">Evansella tamaricis</name>
    <dbReference type="NCBI Taxonomy" id="2069301"/>
    <lineage>
        <taxon>Bacteria</taxon>
        <taxon>Bacillati</taxon>
        <taxon>Bacillota</taxon>
        <taxon>Bacilli</taxon>
        <taxon>Bacillales</taxon>
        <taxon>Bacillaceae</taxon>
        <taxon>Evansella</taxon>
    </lineage>
</organism>
<accession>A0ABS6JI59</accession>
<comment type="caution">
    <text evidence="4">The sequence shown here is derived from an EMBL/GenBank/DDBJ whole genome shotgun (WGS) entry which is preliminary data.</text>
</comment>
<dbReference type="RefSeq" id="WP_217067245.1">
    <property type="nucleotide sequence ID" value="NZ_JAHQCS010000121.1"/>
</dbReference>
<evidence type="ECO:0000313" key="4">
    <source>
        <dbReference type="EMBL" id="MBU9713070.1"/>
    </source>
</evidence>
<feature type="domain" description="Gfo/Idh/MocA-like oxidoreductase N-terminal" evidence="2">
    <location>
        <begin position="7"/>
        <end position="123"/>
    </location>
</feature>
<dbReference type="PANTHER" id="PTHR43818:SF11">
    <property type="entry name" value="BCDNA.GH03377"/>
    <property type="match status" value="1"/>
</dbReference>
<evidence type="ECO:0000259" key="2">
    <source>
        <dbReference type="Pfam" id="PF01408"/>
    </source>
</evidence>
<dbReference type="Pfam" id="PF22725">
    <property type="entry name" value="GFO_IDH_MocA_C3"/>
    <property type="match status" value="1"/>
</dbReference>
<evidence type="ECO:0000256" key="1">
    <source>
        <dbReference type="ARBA" id="ARBA00023002"/>
    </source>
</evidence>
<feature type="domain" description="GFO/IDH/MocA-like oxidoreductase" evidence="3">
    <location>
        <begin position="134"/>
        <end position="256"/>
    </location>
</feature>